<dbReference type="EnsemblPlants" id="OBART11G04140.1">
    <property type="protein sequence ID" value="OBART11G04140.1"/>
    <property type="gene ID" value="OBART11G04140"/>
</dbReference>
<organism evidence="2">
    <name type="scientific">Oryza barthii</name>
    <dbReference type="NCBI Taxonomy" id="65489"/>
    <lineage>
        <taxon>Eukaryota</taxon>
        <taxon>Viridiplantae</taxon>
        <taxon>Streptophyta</taxon>
        <taxon>Embryophyta</taxon>
        <taxon>Tracheophyta</taxon>
        <taxon>Spermatophyta</taxon>
        <taxon>Magnoliopsida</taxon>
        <taxon>Liliopsida</taxon>
        <taxon>Poales</taxon>
        <taxon>Poaceae</taxon>
        <taxon>BOP clade</taxon>
        <taxon>Oryzoideae</taxon>
        <taxon>Oryzeae</taxon>
        <taxon>Oryzinae</taxon>
        <taxon>Oryza</taxon>
    </lineage>
</organism>
<dbReference type="PaxDb" id="65489-OBART11G04140.1"/>
<evidence type="ECO:0000313" key="3">
    <source>
        <dbReference type="Proteomes" id="UP000026960"/>
    </source>
</evidence>
<evidence type="ECO:0000256" key="1">
    <source>
        <dbReference type="SAM" id="MobiDB-lite"/>
    </source>
</evidence>
<feature type="compositionally biased region" description="Basic residues" evidence="1">
    <location>
        <begin position="54"/>
        <end position="67"/>
    </location>
</feature>
<dbReference type="AlphaFoldDB" id="A0A0D3HIL9"/>
<reference evidence="2" key="1">
    <citation type="journal article" date="2009" name="Rice">
        <title>De Novo Next Generation Sequencing of Plant Genomes.</title>
        <authorList>
            <person name="Rounsley S."/>
            <person name="Marri P.R."/>
            <person name="Yu Y."/>
            <person name="He R."/>
            <person name="Sisneros N."/>
            <person name="Goicoechea J.L."/>
            <person name="Lee S.J."/>
            <person name="Angelova A."/>
            <person name="Kudrna D."/>
            <person name="Luo M."/>
            <person name="Affourtit J."/>
            <person name="Desany B."/>
            <person name="Knight J."/>
            <person name="Niazi F."/>
            <person name="Egholm M."/>
            <person name="Wing R.A."/>
        </authorList>
    </citation>
    <scope>NUCLEOTIDE SEQUENCE [LARGE SCALE GENOMIC DNA]</scope>
    <source>
        <strain evidence="2">cv. IRGC 105608</strain>
    </source>
</reference>
<accession>A0A0D3HIL9</accession>
<protein>
    <submittedName>
        <fullName evidence="2">Uncharacterized protein</fullName>
    </submittedName>
</protein>
<sequence>MSLEFLATPFVPARRRRHPRSPPAASTALVRARRQTGPVRFAIIAAVTYRARRSTPRVSKAARHSPHSRLLSSPKRQGANPPFLPPLFLSPTKGRYGGVGCYGRDTQRWWVMLDHYAPMRRRNARTSTPSPPPATCRNSGGDVVRVSYSPSATRRRRRCRACATASPRSTTRPQRKWKSNNQTPYASLRHPRPLLATIGMSYDREESYRSENHLDYFVYSAGAASTSADDDDDDRQRLKPSWRRSQGHRHNKRAHQLDDASTGLLRRGESDLVVAELTVKESSDNGNCDAPIEAELLVFRSGRWGWGVVASSEISQEADDELYG</sequence>
<reference evidence="2" key="2">
    <citation type="submission" date="2015-03" db="UniProtKB">
        <authorList>
            <consortium name="EnsemblPlants"/>
        </authorList>
    </citation>
    <scope>IDENTIFICATION</scope>
</reference>
<dbReference type="HOGENOM" id="CLU_858875_0_0_1"/>
<feature type="region of interest" description="Disordered" evidence="1">
    <location>
        <begin position="224"/>
        <end position="262"/>
    </location>
</feature>
<feature type="compositionally biased region" description="Basic residues" evidence="1">
    <location>
        <begin position="238"/>
        <end position="254"/>
    </location>
</feature>
<feature type="region of interest" description="Disordered" evidence="1">
    <location>
        <begin position="54"/>
        <end position="80"/>
    </location>
</feature>
<name>A0A0D3HIL9_9ORYZ</name>
<proteinExistence type="predicted"/>
<dbReference type="Proteomes" id="UP000026960">
    <property type="component" value="Chromosome 11"/>
</dbReference>
<feature type="region of interest" description="Disordered" evidence="1">
    <location>
        <begin position="122"/>
        <end position="187"/>
    </location>
</feature>
<keyword evidence="3" id="KW-1185">Reference proteome</keyword>
<evidence type="ECO:0000313" key="2">
    <source>
        <dbReference type="EnsemblPlants" id="OBART11G04140.1"/>
    </source>
</evidence>
<dbReference type="Gramene" id="OBART11G04140.1">
    <property type="protein sequence ID" value="OBART11G04140.1"/>
    <property type="gene ID" value="OBART11G04140"/>
</dbReference>